<dbReference type="EMBL" id="LVVZ01000014">
    <property type="protein sequence ID" value="OKL44541.1"/>
    <property type="molecule type" value="Genomic_DNA"/>
</dbReference>
<keyword evidence="2" id="KW-1185">Reference proteome</keyword>
<proteinExistence type="predicted"/>
<name>A0A1U7JIR3_9HYPH</name>
<dbReference type="SUPFAM" id="SSF53474">
    <property type="entry name" value="alpha/beta-Hydrolases"/>
    <property type="match status" value="1"/>
</dbReference>
<evidence type="ECO:0008006" key="3">
    <source>
        <dbReference type="Google" id="ProtNLM"/>
    </source>
</evidence>
<dbReference type="Proteomes" id="UP000185783">
    <property type="component" value="Unassembled WGS sequence"/>
</dbReference>
<reference evidence="1 2" key="1">
    <citation type="submission" date="2016-03" db="EMBL/GenBank/DDBJ databases">
        <title>Genome sequence of Nesiotobacter sp. nov., a moderately halophilic alphaproteobacterium isolated from the Yellow Sea, China.</title>
        <authorList>
            <person name="Zhang G."/>
            <person name="Zhang R."/>
        </authorList>
    </citation>
    <scope>NUCLEOTIDE SEQUENCE [LARGE SCALE GENOMIC DNA]</scope>
    <source>
        <strain evidence="1 2">WB1-6</strain>
    </source>
</reference>
<sequence>MMLEHRFQPPRNSTTLVVVFSHARIPSGKFGLERLFAGTQHACLFVNHVGSGWYLDQEAAIDRLIDTAQHDVKPSRLIYYGASMGAYGALITGLRRQDGEIYAFGPELDIGGPGTQSLEALGQRPHQAPDVTRLLAQDLPFRTHVFFGLYDWVDAYGYDMIRRLPPHEHLNVYGLKSPHSSHDHLYTINIVRRIIKSFNRDIELILKEKNISCEMGRSDLEMFVQLGQSLQDPTLLPGKIKENSQEKLAYRHPGHALLWAEAKARIGTFESALAVLDYWQQLFGTDTELRSCPKRWRKSFPLLEIDILRRADRLDDAVQSLNALVARYPVCERVRETAAALSVSLS</sequence>
<gene>
    <name evidence="1" type="ORF">A3843_09170</name>
</gene>
<protein>
    <recommendedName>
        <fullName evidence="3">Alpha/beta hydrolase family protein</fullName>
    </recommendedName>
</protein>
<evidence type="ECO:0000313" key="1">
    <source>
        <dbReference type="EMBL" id="OKL44541.1"/>
    </source>
</evidence>
<comment type="caution">
    <text evidence="1">The sequence shown here is derived from an EMBL/GenBank/DDBJ whole genome shotgun (WGS) entry which is preliminary data.</text>
</comment>
<dbReference type="STRING" id="197461.A3843_09170"/>
<dbReference type="AlphaFoldDB" id="A0A1U7JIR3"/>
<organism evidence="1 2">
    <name type="scientific">Pseudovibrio exalbescens</name>
    <dbReference type="NCBI Taxonomy" id="197461"/>
    <lineage>
        <taxon>Bacteria</taxon>
        <taxon>Pseudomonadati</taxon>
        <taxon>Pseudomonadota</taxon>
        <taxon>Alphaproteobacteria</taxon>
        <taxon>Hyphomicrobiales</taxon>
        <taxon>Stappiaceae</taxon>
        <taxon>Pseudovibrio</taxon>
    </lineage>
</organism>
<dbReference type="Gene3D" id="3.40.50.1820">
    <property type="entry name" value="alpha/beta hydrolase"/>
    <property type="match status" value="1"/>
</dbReference>
<evidence type="ECO:0000313" key="2">
    <source>
        <dbReference type="Proteomes" id="UP000185783"/>
    </source>
</evidence>
<accession>A0A1U7JIR3</accession>
<dbReference type="InterPro" id="IPR029058">
    <property type="entry name" value="AB_hydrolase_fold"/>
</dbReference>